<keyword evidence="11" id="KW-1185">Reference proteome</keyword>
<keyword evidence="3" id="KW-0813">Transport</keyword>
<sequence length="1318" mass="138448">MHSKEVGAIAAQVVFTIRYLMTRKYDVGGLCNGILVGLVSVTAGCATMESGSAVAVGFIGSFVYQGASMLLVRLKIDDPVDASPVHGACGLWGVLAAALFDWGKGFDEFHGPGGMDCARDVSDPSGCASGSGALLAQIIMILAIIVWSGTWSTLTFALMRFTNMLRIDDDTEEMGMDAKMHSPTKAYIMVPEQIPDPPIVPQMAQNSLFVFVLDTVDFRGQDLGVRHAVAARLWLLDGAPALQGFLLLMLHGQPVVHAQRVLETSVPRLELWHAGEDKYQPLVGIVAHPGSCQPACTEQRSVILPPDIPYEVLVEVAQIDMHSPAEHVGIAIGDSNIKCELTVASDYNCSLAQCARFSLGAVQSNSELLLTAVATRTRNTCKCALGAFAGNTTRPRVGDVDCYSELLSGLDETFGMLVRLTFIPQVQASWVKSAWGTCDQRACVVPGAVSLRTVQCRIFAPLDVAPGGDRCLEQSPATTRSCAGSPECAPPAACDGCFSVVHLNTGSNSVGLNWSSVLTVAHGSGGLAFAGQGTPLQFRLLTGLAKASCSATLRVLPKDVARLTSCVSLTDCTGKKYLVRKPLDATPRTSASVGDASFKFALQQDIATPQLRMQGTFHLRRVANAGYVLEDPYGSSSGDPADQVRELWAMAFSAVVGVPATWVASPAATAPASSSLCALHGILSEPPWAACPLPALSPVRGWCCPDGPVTPGRCCPPGGCSADADSEAACREGGCDSPGYALISTGRCEDIRCSMIEDSAECEVAAAAHGLQASGGNPATAKVRLSPQSPSACFWEPVTDDNGSPALWLNRQTTTARASTDAARQLCRCGEARPSHTYAWSVGEWGACSPTCGQQRRVRRVTCEVVLQGGPSSGAANSGGASAAGEGEKSQVSRTLCREAGLGEPSSSEPCSTPACWAAQVHTRCAGQERELKLADVSQGAWLATDSYNNVTDTHCVAMNATSLAHALGHVLAGGAAEDATLDLEAAADVCRVMCTRMGNCIGFTLYDTVFGDPTLAQCCFLKRATRWQTNFRRATCHLAQGISSRSGCTCQVGWSVTAADSNGGDSVCGSVRRGCCTTPDSGARAWCPTTSASCGALQKQSWDICDPAGSHPEVASRSCVSSRGISQCNQIATVLGLVATSQLWLNQLVDAVNASDPTQKVAMSSSSLFAELCSCLVPEEYHWEVGAWGPCFLEHGATCSGVQVRARPVFCVRDGPPGSAGSREVAADAHCAGAGSPPVAREQCTSCSRQVLAAAAVFEMTDPVPGLEADSFAKARVHYFLTASSTTNNNNNKNATTKRVMFQTTQNIKITDPKLLL</sequence>
<dbReference type="InterPro" id="IPR024041">
    <property type="entry name" value="NH4_transpt_AmtB-like_dom"/>
</dbReference>
<feature type="transmembrane region" description="Helical" evidence="8">
    <location>
        <begin position="134"/>
        <end position="158"/>
    </location>
</feature>
<dbReference type="InterPro" id="IPR000884">
    <property type="entry name" value="TSP1_rpt"/>
</dbReference>
<comment type="subcellular location">
    <subcellularLocation>
        <location evidence="1">Membrane</location>
        <topology evidence="1">Multi-pass membrane protein</topology>
    </subcellularLocation>
</comment>
<evidence type="ECO:0000259" key="9">
    <source>
        <dbReference type="Pfam" id="PF00909"/>
    </source>
</evidence>
<evidence type="ECO:0000313" key="11">
    <source>
        <dbReference type="Proteomes" id="UP000654075"/>
    </source>
</evidence>
<evidence type="ECO:0000256" key="3">
    <source>
        <dbReference type="ARBA" id="ARBA00022448"/>
    </source>
</evidence>
<keyword evidence="4 8" id="KW-0812">Transmembrane</keyword>
<comment type="caution">
    <text evidence="10">The sequence shown here is derived from an EMBL/GenBank/DDBJ whole genome shotgun (WGS) entry which is preliminary data.</text>
</comment>
<evidence type="ECO:0000256" key="4">
    <source>
        <dbReference type="ARBA" id="ARBA00022692"/>
    </source>
</evidence>
<comment type="similarity">
    <text evidence="2">Belongs to the ammonia transporter channel (TC 1.A.11.2) family.</text>
</comment>
<dbReference type="InterPro" id="IPR029020">
    <property type="entry name" value="Ammonium/urea_transptr"/>
</dbReference>
<organism evidence="10 11">
    <name type="scientific">Polarella glacialis</name>
    <name type="common">Dinoflagellate</name>
    <dbReference type="NCBI Taxonomy" id="89957"/>
    <lineage>
        <taxon>Eukaryota</taxon>
        <taxon>Sar</taxon>
        <taxon>Alveolata</taxon>
        <taxon>Dinophyceae</taxon>
        <taxon>Suessiales</taxon>
        <taxon>Suessiaceae</taxon>
        <taxon>Polarella</taxon>
    </lineage>
</organism>
<gene>
    <name evidence="10" type="ORF">PGLA1383_LOCUS12</name>
</gene>
<dbReference type="InterPro" id="IPR036383">
    <property type="entry name" value="TSP1_rpt_sf"/>
</dbReference>
<dbReference type="Pfam" id="PF00909">
    <property type="entry name" value="Ammonium_transp"/>
    <property type="match status" value="1"/>
</dbReference>
<dbReference type="Proteomes" id="UP000654075">
    <property type="component" value="Unassembled WGS sequence"/>
</dbReference>
<reference evidence="10" key="1">
    <citation type="submission" date="2021-02" db="EMBL/GenBank/DDBJ databases">
        <authorList>
            <person name="Dougan E. K."/>
            <person name="Rhodes N."/>
            <person name="Thang M."/>
            <person name="Chan C."/>
        </authorList>
    </citation>
    <scope>NUCLEOTIDE SEQUENCE</scope>
</reference>
<feature type="transmembrane region" description="Helical" evidence="8">
    <location>
        <begin position="52"/>
        <end position="72"/>
    </location>
</feature>
<dbReference type="Gene3D" id="1.10.3430.10">
    <property type="entry name" value="Ammonium transporter AmtB like domains"/>
    <property type="match status" value="1"/>
</dbReference>
<evidence type="ECO:0000256" key="7">
    <source>
        <dbReference type="ARBA" id="ARBA00023177"/>
    </source>
</evidence>
<proteinExistence type="inferred from homology"/>
<keyword evidence="5 8" id="KW-1133">Transmembrane helix</keyword>
<dbReference type="PANTHER" id="PTHR11730:SF6">
    <property type="entry name" value="AMMONIUM TRANSPORTER"/>
    <property type="match status" value="1"/>
</dbReference>
<accession>A0A813D5X4</accession>
<evidence type="ECO:0000256" key="8">
    <source>
        <dbReference type="SAM" id="Phobius"/>
    </source>
</evidence>
<evidence type="ECO:0000256" key="2">
    <source>
        <dbReference type="ARBA" id="ARBA00005887"/>
    </source>
</evidence>
<dbReference type="SUPFAM" id="SSF111352">
    <property type="entry name" value="Ammonium transporter"/>
    <property type="match status" value="1"/>
</dbReference>
<dbReference type="GO" id="GO:0097272">
    <property type="term" value="P:ammonium homeostasis"/>
    <property type="evidence" value="ECO:0007669"/>
    <property type="project" value="TreeGrafter"/>
</dbReference>
<dbReference type="GO" id="GO:0005886">
    <property type="term" value="C:plasma membrane"/>
    <property type="evidence" value="ECO:0007669"/>
    <property type="project" value="TreeGrafter"/>
</dbReference>
<dbReference type="PROSITE" id="PS50092">
    <property type="entry name" value="TSP1"/>
    <property type="match status" value="1"/>
</dbReference>
<dbReference type="OrthoDB" id="534912at2759"/>
<evidence type="ECO:0000256" key="5">
    <source>
        <dbReference type="ARBA" id="ARBA00022989"/>
    </source>
</evidence>
<dbReference type="EMBL" id="CAJNNV010000003">
    <property type="protein sequence ID" value="CAE8580978.1"/>
    <property type="molecule type" value="Genomic_DNA"/>
</dbReference>
<evidence type="ECO:0000256" key="6">
    <source>
        <dbReference type="ARBA" id="ARBA00023136"/>
    </source>
</evidence>
<feature type="transmembrane region" description="Helical" evidence="8">
    <location>
        <begin position="27"/>
        <end position="46"/>
    </location>
</feature>
<dbReference type="GO" id="GO:0008519">
    <property type="term" value="F:ammonium channel activity"/>
    <property type="evidence" value="ECO:0007669"/>
    <property type="project" value="InterPro"/>
</dbReference>
<evidence type="ECO:0000256" key="1">
    <source>
        <dbReference type="ARBA" id="ARBA00004141"/>
    </source>
</evidence>
<feature type="domain" description="Ammonium transporter AmtB-like" evidence="9">
    <location>
        <begin position="8"/>
        <end position="182"/>
    </location>
</feature>
<protein>
    <recommendedName>
        <fullName evidence="9">Ammonium transporter AmtB-like domain-containing protein</fullName>
    </recommendedName>
</protein>
<dbReference type="PANTHER" id="PTHR11730">
    <property type="entry name" value="AMMONIUM TRANSPORTER"/>
    <property type="match status" value="1"/>
</dbReference>
<keyword evidence="6 8" id="KW-0472">Membrane</keyword>
<name>A0A813D5X4_POLGL</name>
<keyword evidence="7" id="KW-0924">Ammonia transport</keyword>
<evidence type="ECO:0000313" key="10">
    <source>
        <dbReference type="EMBL" id="CAE8580978.1"/>
    </source>
</evidence>
<dbReference type="SUPFAM" id="SSF82895">
    <property type="entry name" value="TSP-1 type 1 repeat"/>
    <property type="match status" value="1"/>
</dbReference>